<name>A0A2V3J056_9FLOR</name>
<organism evidence="3 4">
    <name type="scientific">Gracilariopsis chorda</name>
    <dbReference type="NCBI Taxonomy" id="448386"/>
    <lineage>
        <taxon>Eukaryota</taxon>
        <taxon>Rhodophyta</taxon>
        <taxon>Florideophyceae</taxon>
        <taxon>Rhodymeniophycidae</taxon>
        <taxon>Gracilariales</taxon>
        <taxon>Gracilariaceae</taxon>
        <taxon>Gracilariopsis</taxon>
    </lineage>
</organism>
<accession>A0A2V3J056</accession>
<dbReference type="Proteomes" id="UP000247409">
    <property type="component" value="Unassembled WGS sequence"/>
</dbReference>
<evidence type="ECO:0000313" key="3">
    <source>
        <dbReference type="EMBL" id="PXF47796.1"/>
    </source>
</evidence>
<dbReference type="InterPro" id="IPR036249">
    <property type="entry name" value="Thioredoxin-like_sf"/>
</dbReference>
<dbReference type="Gene3D" id="1.50.10.10">
    <property type="match status" value="2"/>
</dbReference>
<dbReference type="PANTHER" id="PTHR42899">
    <property type="entry name" value="SPERMATOGENESIS-ASSOCIATED PROTEIN 20"/>
    <property type="match status" value="1"/>
</dbReference>
<dbReference type="Pfam" id="PF03190">
    <property type="entry name" value="Thioredox_DsbH"/>
    <property type="match status" value="1"/>
</dbReference>
<dbReference type="PIRSF" id="PIRSF006402">
    <property type="entry name" value="UCP006402_thioredoxin"/>
    <property type="match status" value="1"/>
</dbReference>
<dbReference type="AlphaFoldDB" id="A0A2V3J056"/>
<evidence type="ECO:0000313" key="4">
    <source>
        <dbReference type="Proteomes" id="UP000247409"/>
    </source>
</evidence>
<comment type="caution">
    <text evidence="3">The sequence shown here is derived from an EMBL/GenBank/DDBJ whole genome shotgun (WGS) entry which is preliminary data.</text>
</comment>
<evidence type="ECO:0000259" key="2">
    <source>
        <dbReference type="Pfam" id="PF03190"/>
    </source>
</evidence>
<keyword evidence="4" id="KW-1185">Reference proteome</keyword>
<protein>
    <submittedName>
        <fullName evidence="3">Spermatogenesis-associated protein 20</fullName>
    </submittedName>
</protein>
<dbReference type="InterPro" id="IPR008928">
    <property type="entry name" value="6-hairpin_glycosidase_sf"/>
</dbReference>
<dbReference type="SUPFAM" id="SSF52833">
    <property type="entry name" value="Thioredoxin-like"/>
    <property type="match status" value="1"/>
</dbReference>
<feature type="region of interest" description="Disordered" evidence="1">
    <location>
        <begin position="76"/>
        <end position="109"/>
    </location>
</feature>
<dbReference type="InterPro" id="IPR012341">
    <property type="entry name" value="6hp_glycosidase-like_sf"/>
</dbReference>
<dbReference type="SUPFAM" id="SSF48208">
    <property type="entry name" value="Six-hairpin glycosidases"/>
    <property type="match status" value="1"/>
</dbReference>
<feature type="domain" description="Spermatogenesis-associated protein 20-like TRX" evidence="2">
    <location>
        <begin position="110"/>
        <end position="263"/>
    </location>
</feature>
<dbReference type="OrthoDB" id="1923667at2759"/>
<proteinExistence type="predicted"/>
<sequence>MSPRHPRLRYEAMSPCFVVPFVANARGQEYRSAAHIPSKLSSRNQLELNGSTFRLRFIRGRSKKPDRVRFFSPTASFTSSNSAPDKSHLRESKATDGGIDGKPPPRPTPNHLIFETSRYLVDSAYDEVRWYPWGNEAFQAARATQKPILLSTGFLSCHMCDVMSSHFRDADIAEVLNEKFVCIKVDREERPDVDSVYNSFVQAVTGRTGWPLTCFLTPKLVPFVGTTYLPKDRLKNAVTSIAERWVNSREQVESDGKKVIDALRDLFAFKPVNSQEEFSLNTINQAFNTAVTSFDVENGGFGSAPKFPRPSVFEFLLSVHQSSYFDDRIRSESLDMVLDSLLNIAAGGIHDHVGGGFFRYSLDASWQVPHFEKILSDQAQLAMSFLQSFLLTGDERLRQVVCKTLDFVMREMRDSESGALYSAIHADSQPLYDVTKKAAEGAFYTFSSFELMLILGEPANTIFQKRFGITAAGNVSESAVANAEYSGLEGLNILRISSSMSQIADEVGLPEEQVESILAESLTKVLEERQRRPRPRTDDLSITCWMALTISAFVRAGASLRRPDYIDVALTAANLIRERMVLRVDCERDAAYLCRAYRGKPGKIEAFAEDYAYGIQAFLDCYEVTGDSDYLLFARQLQNALDAQFWENEGYSNAMKGDNEILLRRTENYDGAEPAASSVAVLNFVRMSSLFGDQELWSRAKRVLSSFSTTFESSPLSMPFLLVSAYPLITDHPQKVVVVGSNNEVSSLLRACWSRCLPRHVSMLRLPLQLHSHPLSKYSFKRKSLTSMSSEHKTAFVCTGDVCLEPTADLGRFLAELDEL</sequence>
<dbReference type="STRING" id="448386.A0A2V3J056"/>
<feature type="compositionally biased region" description="Basic and acidic residues" evidence="1">
    <location>
        <begin position="85"/>
        <end position="94"/>
    </location>
</feature>
<dbReference type="Gene3D" id="3.40.30.10">
    <property type="entry name" value="Glutaredoxin"/>
    <property type="match status" value="1"/>
</dbReference>
<dbReference type="PANTHER" id="PTHR42899:SF1">
    <property type="entry name" value="SPERMATOGENESIS-ASSOCIATED PROTEIN 20"/>
    <property type="match status" value="1"/>
</dbReference>
<dbReference type="InterPro" id="IPR024705">
    <property type="entry name" value="Ssp411"/>
</dbReference>
<dbReference type="GO" id="GO:0005975">
    <property type="term" value="P:carbohydrate metabolic process"/>
    <property type="evidence" value="ECO:0007669"/>
    <property type="project" value="InterPro"/>
</dbReference>
<evidence type="ECO:0000256" key="1">
    <source>
        <dbReference type="SAM" id="MobiDB-lite"/>
    </source>
</evidence>
<dbReference type="InterPro" id="IPR004879">
    <property type="entry name" value="Ssp411-like_TRX"/>
</dbReference>
<dbReference type="EMBL" id="NBIV01000020">
    <property type="protein sequence ID" value="PXF47796.1"/>
    <property type="molecule type" value="Genomic_DNA"/>
</dbReference>
<reference evidence="3 4" key="1">
    <citation type="journal article" date="2018" name="Mol. Biol. Evol.">
        <title>Analysis of the draft genome of the red seaweed Gracilariopsis chorda provides insights into genome size evolution in Rhodophyta.</title>
        <authorList>
            <person name="Lee J."/>
            <person name="Yang E.C."/>
            <person name="Graf L."/>
            <person name="Yang J.H."/>
            <person name="Qiu H."/>
            <person name="Zel Zion U."/>
            <person name="Chan C.X."/>
            <person name="Stephens T.G."/>
            <person name="Weber A.P.M."/>
            <person name="Boo G.H."/>
            <person name="Boo S.M."/>
            <person name="Kim K.M."/>
            <person name="Shin Y."/>
            <person name="Jung M."/>
            <person name="Lee S.J."/>
            <person name="Yim H.S."/>
            <person name="Lee J.H."/>
            <person name="Bhattacharya D."/>
            <person name="Yoon H.S."/>
        </authorList>
    </citation>
    <scope>NUCLEOTIDE SEQUENCE [LARGE SCALE GENOMIC DNA]</scope>
    <source>
        <strain evidence="3 4">SKKU-2015</strain>
        <tissue evidence="3">Whole body</tissue>
    </source>
</reference>
<gene>
    <name evidence="3" type="ORF">BWQ96_02478</name>
</gene>